<dbReference type="GO" id="GO:0050482">
    <property type="term" value="P:arachidonate secretion"/>
    <property type="evidence" value="ECO:0007669"/>
    <property type="project" value="InterPro"/>
</dbReference>
<reference evidence="2 3" key="1">
    <citation type="submission" date="2018-12" db="EMBL/GenBank/DDBJ databases">
        <title>Venturia inaequalis Genome Resource.</title>
        <authorList>
            <person name="Lichtner F.J."/>
        </authorList>
    </citation>
    <scope>NUCLEOTIDE SEQUENCE [LARGE SCALE GENOMIC DNA]</scope>
    <source>
        <strain evidence="2 3">120213</strain>
    </source>
</reference>
<dbReference type="SUPFAM" id="SSF48619">
    <property type="entry name" value="Phospholipase A2, PLA2"/>
    <property type="match status" value="1"/>
</dbReference>
<dbReference type="EMBL" id="WNWS01000033">
    <property type="protein sequence ID" value="KAE9986266.1"/>
    <property type="molecule type" value="Genomic_DNA"/>
</dbReference>
<feature type="region of interest" description="Disordered" evidence="1">
    <location>
        <begin position="1"/>
        <end position="21"/>
    </location>
</feature>
<accession>A0A8H3VD07</accession>
<dbReference type="InterPro" id="IPR015141">
    <property type="entry name" value="PLipase_A2_prok/fun"/>
</dbReference>
<gene>
    <name evidence="2" type="ORF">EG328_006269</name>
</gene>
<dbReference type="GO" id="GO:0006644">
    <property type="term" value="P:phospholipid metabolic process"/>
    <property type="evidence" value="ECO:0007669"/>
    <property type="project" value="InterPro"/>
</dbReference>
<sequence>MCSITRNTTQHSNPPSEQSPLLDLRGYAFDRLRIMKHEVATIDPEFYMDSDDYLYWEVPARVDTEMAQSATIMHLFLLLLITLKTVSSQVIIEDELNDGRNITVTNCSPKNTDWLVWHAPLANFHKHRELDSPDCFDWTSDGCTSSPNHLFGFNFEDACQRHDFAYRNLGKQARLTSHTRQDADKNFLNDLKMSHLFLRSAAIWKSRQGDVRIRGCDDGVCCYCWVGDLLDDDAASQECSQGQALWDGSQQYGVDYCIQRASEKP</sequence>
<feature type="compositionally biased region" description="Polar residues" evidence="1">
    <location>
        <begin position="1"/>
        <end position="19"/>
    </location>
</feature>
<evidence type="ECO:0000313" key="3">
    <source>
        <dbReference type="Proteomes" id="UP000447873"/>
    </source>
</evidence>
<dbReference type="GO" id="GO:0004623">
    <property type="term" value="F:phospholipase A2 activity"/>
    <property type="evidence" value="ECO:0007669"/>
    <property type="project" value="InterPro"/>
</dbReference>
<comment type="caution">
    <text evidence="2">The sequence shown here is derived from an EMBL/GenBank/DDBJ whole genome shotgun (WGS) entry which is preliminary data.</text>
</comment>
<dbReference type="Gene3D" id="1.20.90.10">
    <property type="entry name" value="Phospholipase A2 domain"/>
    <property type="match status" value="1"/>
</dbReference>
<dbReference type="AlphaFoldDB" id="A0A8H3VD07"/>
<dbReference type="InterPro" id="IPR036444">
    <property type="entry name" value="PLipase_A2_dom_sf"/>
</dbReference>
<proteinExistence type="predicted"/>
<name>A0A8H3VD07_VENIN</name>
<evidence type="ECO:0000256" key="1">
    <source>
        <dbReference type="SAM" id="MobiDB-lite"/>
    </source>
</evidence>
<evidence type="ECO:0008006" key="4">
    <source>
        <dbReference type="Google" id="ProtNLM"/>
    </source>
</evidence>
<organism evidence="2 3">
    <name type="scientific">Venturia inaequalis</name>
    <name type="common">Apple scab fungus</name>
    <dbReference type="NCBI Taxonomy" id="5025"/>
    <lineage>
        <taxon>Eukaryota</taxon>
        <taxon>Fungi</taxon>
        <taxon>Dikarya</taxon>
        <taxon>Ascomycota</taxon>
        <taxon>Pezizomycotina</taxon>
        <taxon>Dothideomycetes</taxon>
        <taxon>Pleosporomycetidae</taxon>
        <taxon>Venturiales</taxon>
        <taxon>Venturiaceae</taxon>
        <taxon>Venturia</taxon>
    </lineage>
</organism>
<dbReference type="Pfam" id="PF09056">
    <property type="entry name" value="Phospholip_A2_3"/>
    <property type="match status" value="1"/>
</dbReference>
<evidence type="ECO:0000313" key="2">
    <source>
        <dbReference type="EMBL" id="KAE9986266.1"/>
    </source>
</evidence>
<protein>
    <recommendedName>
        <fullName evidence="4">Phospholipase A2 domain-containing protein</fullName>
    </recommendedName>
</protein>
<dbReference type="Proteomes" id="UP000447873">
    <property type="component" value="Unassembled WGS sequence"/>
</dbReference>